<dbReference type="AlphaFoldDB" id="A0A1W0A7V7"/>
<keyword evidence="8" id="KW-1185">Reference proteome</keyword>
<dbReference type="STRING" id="74557.A0A1W0A7V7"/>
<dbReference type="FunFam" id="3.40.50.150:FF:000220">
    <property type="entry name" value="CAMK protein kinase"/>
    <property type="match status" value="1"/>
</dbReference>
<dbReference type="SUPFAM" id="SSF48403">
    <property type="entry name" value="Ankyrin repeat"/>
    <property type="match status" value="1"/>
</dbReference>
<dbReference type="EMBL" id="JNBS01000349">
    <property type="protein sequence ID" value="OQS06387.1"/>
    <property type="molecule type" value="Genomic_DNA"/>
</dbReference>
<keyword evidence="4 7" id="KW-0808">Transferase</keyword>
<evidence type="ECO:0000256" key="1">
    <source>
        <dbReference type="ARBA" id="ARBA00022490"/>
    </source>
</evidence>
<evidence type="ECO:0000256" key="5">
    <source>
        <dbReference type="ARBA" id="ARBA00022691"/>
    </source>
</evidence>
<dbReference type="OrthoDB" id="289250at2759"/>
<dbReference type="Gene3D" id="1.25.40.20">
    <property type="entry name" value="Ankyrin repeat-containing domain"/>
    <property type="match status" value="1"/>
</dbReference>
<keyword evidence="1" id="KW-0963">Cytoplasm</keyword>
<feature type="domain" description="Ribosomal RNA methyltransferase FtsJ" evidence="6">
    <location>
        <begin position="4"/>
        <end position="122"/>
    </location>
</feature>
<keyword evidence="5" id="KW-0949">S-adenosyl-L-methionine</keyword>
<sequence length="362" mass="40529">MEMAPIDRAVQIQGDITAQSTADAIIAEFQGKKAQLVVSDGAPDVLGLHDLDEYLQEQLVLAALNISLNILEDGGTFVAKIFRGKEVSRLYAQLLTFFDTVECAKPKASRNSSFESFVVCKNLRLPPNFTTSMELNLFDFKYASEDERIRGHTPVVFRSCGDVDGWDADQSYPVDDYVHQEPLQKPINPPEGCAKKAMDYAAPKGHLDDVQCHEGKDLGHFEIAKFLHESRTEGCTPYVMDAAAAKGYMDIVKHLHKNLNVGFTTNAIYDALFKGHLNVIKFLYEDRNECCTSKDMDNAARNELISCTQNAFKWAAENHSRDVLKYLVYNRTASCSTTIMDFAAEYGYLDVVQYLHGKHSIP</sequence>
<dbReference type="PANTHER" id="PTHR46586">
    <property type="entry name" value="ANKYRIN REPEAT-CONTAINING PROTEIN"/>
    <property type="match status" value="1"/>
</dbReference>
<evidence type="ECO:0000259" key="6">
    <source>
        <dbReference type="Pfam" id="PF01728"/>
    </source>
</evidence>
<dbReference type="InterPro" id="IPR029063">
    <property type="entry name" value="SAM-dependent_MTases_sf"/>
</dbReference>
<dbReference type="GO" id="GO:0008168">
    <property type="term" value="F:methyltransferase activity"/>
    <property type="evidence" value="ECO:0007669"/>
    <property type="project" value="UniProtKB-KW"/>
</dbReference>
<evidence type="ECO:0000256" key="2">
    <source>
        <dbReference type="ARBA" id="ARBA00022552"/>
    </source>
</evidence>
<dbReference type="InterPro" id="IPR036770">
    <property type="entry name" value="Ankyrin_rpt-contain_sf"/>
</dbReference>
<protein>
    <submittedName>
        <fullName evidence="7">Ribosomal RNA methyltransferase</fullName>
    </submittedName>
</protein>
<dbReference type="InterPro" id="IPR052050">
    <property type="entry name" value="SecEffector_AnkRepeat"/>
</dbReference>
<dbReference type="PANTHER" id="PTHR46586:SF3">
    <property type="entry name" value="ANKYRIN REPEAT-CONTAINING PROTEIN"/>
    <property type="match status" value="1"/>
</dbReference>
<name>A0A1W0A7V7_9STRA</name>
<keyword evidence="2" id="KW-0698">rRNA processing</keyword>
<accession>A0A1W0A7V7</accession>
<evidence type="ECO:0000256" key="3">
    <source>
        <dbReference type="ARBA" id="ARBA00022603"/>
    </source>
</evidence>
<dbReference type="Proteomes" id="UP000243217">
    <property type="component" value="Unassembled WGS sequence"/>
</dbReference>
<comment type="caution">
    <text evidence="7">The sequence shown here is derived from an EMBL/GenBank/DDBJ whole genome shotgun (WGS) entry which is preliminary data.</text>
</comment>
<evidence type="ECO:0000313" key="7">
    <source>
        <dbReference type="EMBL" id="OQS06387.1"/>
    </source>
</evidence>
<proteinExistence type="predicted"/>
<organism evidence="7 8">
    <name type="scientific">Thraustotheca clavata</name>
    <dbReference type="NCBI Taxonomy" id="74557"/>
    <lineage>
        <taxon>Eukaryota</taxon>
        <taxon>Sar</taxon>
        <taxon>Stramenopiles</taxon>
        <taxon>Oomycota</taxon>
        <taxon>Saprolegniomycetes</taxon>
        <taxon>Saprolegniales</taxon>
        <taxon>Achlyaceae</taxon>
        <taxon>Thraustotheca</taxon>
    </lineage>
</organism>
<dbReference type="Gene3D" id="3.40.50.150">
    <property type="entry name" value="Vaccinia Virus protein VP39"/>
    <property type="match status" value="1"/>
</dbReference>
<dbReference type="Pfam" id="PF01728">
    <property type="entry name" value="FtsJ"/>
    <property type="match status" value="1"/>
</dbReference>
<reference evidence="7 8" key="1">
    <citation type="journal article" date="2014" name="Genome Biol. Evol.">
        <title>The secreted proteins of Achlya hypogyna and Thraustotheca clavata identify the ancestral oomycete secretome and reveal gene acquisitions by horizontal gene transfer.</title>
        <authorList>
            <person name="Misner I."/>
            <person name="Blouin N."/>
            <person name="Leonard G."/>
            <person name="Richards T.A."/>
            <person name="Lane C.E."/>
        </authorList>
    </citation>
    <scope>NUCLEOTIDE SEQUENCE [LARGE SCALE GENOMIC DNA]</scope>
    <source>
        <strain evidence="7 8">ATCC 34112</strain>
    </source>
</reference>
<evidence type="ECO:0000256" key="4">
    <source>
        <dbReference type="ARBA" id="ARBA00022679"/>
    </source>
</evidence>
<dbReference type="SUPFAM" id="SSF53335">
    <property type="entry name" value="S-adenosyl-L-methionine-dependent methyltransferases"/>
    <property type="match status" value="1"/>
</dbReference>
<keyword evidence="3 7" id="KW-0489">Methyltransferase</keyword>
<dbReference type="GO" id="GO:0032259">
    <property type="term" value="P:methylation"/>
    <property type="evidence" value="ECO:0007669"/>
    <property type="project" value="UniProtKB-KW"/>
</dbReference>
<dbReference type="GO" id="GO:0006364">
    <property type="term" value="P:rRNA processing"/>
    <property type="evidence" value="ECO:0007669"/>
    <property type="project" value="UniProtKB-KW"/>
</dbReference>
<dbReference type="InterPro" id="IPR002877">
    <property type="entry name" value="RNA_MeTrfase_FtsJ_dom"/>
</dbReference>
<gene>
    <name evidence="7" type="ORF">THRCLA_01574</name>
</gene>
<evidence type="ECO:0000313" key="8">
    <source>
        <dbReference type="Proteomes" id="UP000243217"/>
    </source>
</evidence>